<feature type="binding site" evidence="3">
    <location>
        <position position="82"/>
    </location>
    <ligand>
        <name>Zn(2+)</name>
        <dbReference type="ChEBI" id="CHEBI:29105"/>
    </ligand>
</feature>
<dbReference type="GO" id="GO:0005975">
    <property type="term" value="P:carbohydrate metabolic process"/>
    <property type="evidence" value="ECO:0007669"/>
    <property type="project" value="InterPro"/>
</dbReference>
<protein>
    <submittedName>
        <fullName evidence="5">Phosphoheptose isomerase</fullName>
    </submittedName>
</protein>
<dbReference type="CDD" id="cd07010">
    <property type="entry name" value="cupin_PMI_type_I_N_bac"/>
    <property type="match status" value="1"/>
</dbReference>
<comment type="cofactor">
    <cofactor evidence="3">
        <name>Zn(2+)</name>
        <dbReference type="ChEBI" id="CHEBI:29105"/>
    </cofactor>
    <text evidence="3">Binds 1 zinc ion per subunit.</text>
</comment>
<name>A0A1L3ZS34_9SPHN</name>
<dbReference type="EMBL" id="CP018221">
    <property type="protein sequence ID" value="API58436.1"/>
    <property type="molecule type" value="Genomic_DNA"/>
</dbReference>
<feature type="binding site" evidence="3">
    <location>
        <position position="140"/>
    </location>
    <ligand>
        <name>Zn(2+)</name>
        <dbReference type="ChEBI" id="CHEBI:29105"/>
    </ligand>
</feature>
<evidence type="ECO:0000256" key="3">
    <source>
        <dbReference type="PIRSR" id="PIRSR036894-1"/>
    </source>
</evidence>
<dbReference type="RefSeq" id="WP_072596009.1">
    <property type="nucleotide sequence ID" value="NZ_CP018221.1"/>
</dbReference>
<feature type="binding site" evidence="3">
    <location>
        <position position="65"/>
    </location>
    <ligand>
        <name>Zn(2+)</name>
        <dbReference type="ChEBI" id="CHEBI:29105"/>
    </ligand>
</feature>
<dbReference type="Gene3D" id="2.60.120.10">
    <property type="entry name" value="Jelly Rolls"/>
    <property type="match status" value="1"/>
</dbReference>
<sequence length="282" mass="31209">MAVVKLITKRVEKPWGRRTLWPAFDDVMNCGEPVGEIWFQMPDGSEPELLVKYLFTSENLSIQVHPDDEGAKARGYPRGKDEAWVVLEADPGATIAIGTRRVMTREELREAALNGTIEDVMFWKSVKAGDVFYSPAGTVHAIGEGLTLVEIQQNVDLTYRLWDYGRPRELHLDDGIAVSDPVPYVTPHVPREIGDGRTILCDGPKFVLERWKMEGAGELQPPPDKPVWVVPLVGGGSLAGQPIKAGEAWVVDEKAEISLKPGSDVLVAYPGEDVFPGVWTRR</sequence>
<dbReference type="OrthoDB" id="9808275at2"/>
<dbReference type="STRING" id="1921510.BSL82_03235"/>
<evidence type="ECO:0000256" key="1">
    <source>
        <dbReference type="ARBA" id="ARBA00022723"/>
    </source>
</evidence>
<dbReference type="Proteomes" id="UP000182063">
    <property type="component" value="Chromosome"/>
</dbReference>
<gene>
    <name evidence="5" type="ORF">BSL82_03235</name>
</gene>
<dbReference type="PANTHER" id="PTHR42742">
    <property type="entry name" value="TRANSCRIPTIONAL REPRESSOR MPRA"/>
    <property type="match status" value="1"/>
</dbReference>
<feature type="active site" evidence="4">
    <location>
        <position position="160"/>
    </location>
</feature>
<dbReference type="AlphaFoldDB" id="A0A1L3ZS34"/>
<dbReference type="GO" id="GO:0046872">
    <property type="term" value="F:metal ion binding"/>
    <property type="evidence" value="ECO:0007669"/>
    <property type="project" value="UniProtKB-KW"/>
</dbReference>
<evidence type="ECO:0000256" key="2">
    <source>
        <dbReference type="ARBA" id="ARBA00022833"/>
    </source>
</evidence>
<keyword evidence="5" id="KW-0413">Isomerase</keyword>
<evidence type="ECO:0000313" key="6">
    <source>
        <dbReference type="Proteomes" id="UP000182063"/>
    </source>
</evidence>
<evidence type="ECO:0000256" key="4">
    <source>
        <dbReference type="PIRSR" id="PIRSR036894-2"/>
    </source>
</evidence>
<evidence type="ECO:0000313" key="5">
    <source>
        <dbReference type="EMBL" id="API58436.1"/>
    </source>
</evidence>
<accession>A0A1L3ZS34</accession>
<proteinExistence type="predicted"/>
<keyword evidence="6" id="KW-1185">Reference proteome</keyword>
<keyword evidence="2 3" id="KW-0862">Zinc</keyword>
<reference evidence="6" key="1">
    <citation type="submission" date="2016-11" db="EMBL/GenBank/DDBJ databases">
        <title>Complete Genome Sequence of alachlor-degrading Sphingomonas sp. strain JJ-A5.</title>
        <authorList>
            <person name="Lee H."/>
            <person name="Ka J.-O."/>
        </authorList>
    </citation>
    <scope>NUCLEOTIDE SEQUENCE [LARGE SCALE GENOMIC DNA]</scope>
    <source>
        <strain evidence="6">JJ-A5</strain>
    </source>
</reference>
<dbReference type="InterPro" id="IPR011051">
    <property type="entry name" value="RmlC_Cupin_sf"/>
</dbReference>
<dbReference type="SUPFAM" id="SSF51182">
    <property type="entry name" value="RmlC-like cupins"/>
    <property type="match status" value="1"/>
</dbReference>
<dbReference type="PANTHER" id="PTHR42742:SF3">
    <property type="entry name" value="FRUCTOKINASE"/>
    <property type="match status" value="1"/>
</dbReference>
<organism evidence="5 6">
    <name type="scientific">Tardibacter chloracetimidivorans</name>
    <dbReference type="NCBI Taxonomy" id="1921510"/>
    <lineage>
        <taxon>Bacteria</taxon>
        <taxon>Pseudomonadati</taxon>
        <taxon>Pseudomonadota</taxon>
        <taxon>Alphaproteobacteria</taxon>
        <taxon>Sphingomonadales</taxon>
        <taxon>Sphingomonadaceae</taxon>
        <taxon>Tardibacter</taxon>
    </lineage>
</organism>
<dbReference type="InterPro" id="IPR014628">
    <property type="entry name" value="Man6P_isomerase_Firm_short"/>
</dbReference>
<dbReference type="InterPro" id="IPR014710">
    <property type="entry name" value="RmlC-like_jellyroll"/>
</dbReference>
<dbReference type="InterPro" id="IPR051804">
    <property type="entry name" value="Carb_Metab_Reg_Kinase/Isom"/>
</dbReference>
<dbReference type="GO" id="GO:0004476">
    <property type="term" value="F:mannose-6-phosphate isomerase activity"/>
    <property type="evidence" value="ECO:0007669"/>
    <property type="project" value="InterPro"/>
</dbReference>
<dbReference type="KEGG" id="sphj:BSL82_03235"/>
<dbReference type="PIRSF" id="PIRSF036894">
    <property type="entry name" value="PMI_Firm_short"/>
    <property type="match status" value="1"/>
</dbReference>
<keyword evidence="1 3" id="KW-0479">Metal-binding</keyword>